<evidence type="ECO:0008006" key="4">
    <source>
        <dbReference type="Google" id="ProtNLM"/>
    </source>
</evidence>
<keyword evidence="1" id="KW-0732">Signal</keyword>
<evidence type="ECO:0000313" key="3">
    <source>
        <dbReference type="Proteomes" id="UP001056937"/>
    </source>
</evidence>
<feature type="signal peptide" evidence="1">
    <location>
        <begin position="1"/>
        <end position="27"/>
    </location>
</feature>
<evidence type="ECO:0000313" key="2">
    <source>
        <dbReference type="EMBL" id="USI72976.1"/>
    </source>
</evidence>
<dbReference type="EMBL" id="CP084930">
    <property type="protein sequence ID" value="USI72976.1"/>
    <property type="molecule type" value="Genomic_DNA"/>
</dbReference>
<dbReference type="RefSeq" id="WP_252166787.1">
    <property type="nucleotide sequence ID" value="NZ_CP084930.1"/>
</dbReference>
<sequence>MKFATTTALAGALALGIAGMTASPALAKKKEEAAQQGAQFSTAFRQAAQPVQKAMQAGDYAGAKAALPALLQAASTPDDKYQGYLIQLQIALKENDAATQNSAIDQILATGKATPEVTKQILNVRGVNAFNSNDLATADKAFTQLVQLNPQDGDTAILLAQTKLREKQPQAALPVVDQAIQAKKASGQPVPEDWYRRALAIAYDGKMPAETVKYGQQLISAYPSPAAWRTVLQTYRDTNRLDQQTDLDTLRLMRATGGLAGERDYFEYANLANDKGFPGEAKAVIDEGMASNMVDNQALKNSKVLNEIKNLAAPKVAADKASLPALDKAARAGADGKKALNTADAYLGYGMYAQAADLYKIALSKGGVDPNIVNLRLGMALARAGQKDAAVQALNAVTGPRQALAQYWVIYANVGQGSATAAPAPAAG</sequence>
<gene>
    <name evidence="2" type="ORF">LHA26_00405</name>
</gene>
<proteinExistence type="predicted"/>
<reference evidence="2" key="1">
    <citation type="journal article" date="2022" name="Toxins">
        <title>Genomic Analysis of Sphingopyxis sp. USTB-05 for Biodegrading Cyanobacterial Hepatotoxins.</title>
        <authorList>
            <person name="Liu C."/>
            <person name="Xu Q."/>
            <person name="Zhao Z."/>
            <person name="Zhang H."/>
            <person name="Liu X."/>
            <person name="Yin C."/>
            <person name="Liu Y."/>
            <person name="Yan H."/>
        </authorList>
    </citation>
    <scope>NUCLEOTIDE SEQUENCE</scope>
    <source>
        <strain evidence="2">NBD5</strain>
    </source>
</reference>
<feature type="chain" id="PRO_5046250252" description="Tetratricopeptide repeat protein" evidence="1">
    <location>
        <begin position="28"/>
        <end position="428"/>
    </location>
</feature>
<name>A0ABY4X7T2_9SPHN</name>
<dbReference type="Gene3D" id="1.25.40.10">
    <property type="entry name" value="Tetratricopeptide repeat domain"/>
    <property type="match status" value="1"/>
</dbReference>
<evidence type="ECO:0000256" key="1">
    <source>
        <dbReference type="SAM" id="SignalP"/>
    </source>
</evidence>
<dbReference type="InterPro" id="IPR011990">
    <property type="entry name" value="TPR-like_helical_dom_sf"/>
</dbReference>
<dbReference type="SUPFAM" id="SSF48452">
    <property type="entry name" value="TPR-like"/>
    <property type="match status" value="1"/>
</dbReference>
<dbReference type="Proteomes" id="UP001056937">
    <property type="component" value="Chromosome 1"/>
</dbReference>
<protein>
    <recommendedName>
        <fullName evidence="4">Tetratricopeptide repeat protein</fullName>
    </recommendedName>
</protein>
<accession>A0ABY4X7T2</accession>
<keyword evidence="3" id="KW-1185">Reference proteome</keyword>
<organism evidence="2 3">
    <name type="scientific">Sphingomonas morindae</name>
    <dbReference type="NCBI Taxonomy" id="1541170"/>
    <lineage>
        <taxon>Bacteria</taxon>
        <taxon>Pseudomonadati</taxon>
        <taxon>Pseudomonadota</taxon>
        <taxon>Alphaproteobacteria</taxon>
        <taxon>Sphingomonadales</taxon>
        <taxon>Sphingomonadaceae</taxon>
        <taxon>Sphingomonas</taxon>
    </lineage>
</organism>